<name>A0ABX3G725_9ACTN</name>
<gene>
    <name evidence="3" type="ORF">AVW11_07335</name>
</gene>
<keyword evidence="4" id="KW-1185">Reference proteome</keyword>
<dbReference type="PANTHER" id="PTHR43267:SF1">
    <property type="entry name" value="TRNA THREONYLCARBAMOYLADENOSINE DEHYDRATASE"/>
    <property type="match status" value="1"/>
</dbReference>
<dbReference type="RefSeq" id="WP_076043563.1">
    <property type="nucleotide sequence ID" value="NZ_MQUR01000011.1"/>
</dbReference>
<proteinExistence type="predicted"/>
<dbReference type="PANTHER" id="PTHR43267">
    <property type="entry name" value="TRNA THREONYLCARBAMOYLADENOSINE DEHYDRATASE"/>
    <property type="match status" value="1"/>
</dbReference>
<feature type="compositionally biased region" description="Low complexity" evidence="1">
    <location>
        <begin position="1"/>
        <end position="13"/>
    </location>
</feature>
<dbReference type="Proteomes" id="UP000187151">
    <property type="component" value="Unassembled WGS sequence"/>
</dbReference>
<feature type="region of interest" description="Disordered" evidence="1">
    <location>
        <begin position="1"/>
        <end position="25"/>
    </location>
</feature>
<dbReference type="EMBL" id="MQUR01000011">
    <property type="protein sequence ID" value="OLZ70665.1"/>
    <property type="molecule type" value="Genomic_DNA"/>
</dbReference>
<feature type="domain" description="THIF-type NAD/FAD binding fold" evidence="2">
    <location>
        <begin position="42"/>
        <end position="182"/>
    </location>
</feature>
<organism evidence="3 4">
    <name type="scientific">Streptomyces amritsarensis</name>
    <dbReference type="NCBI Taxonomy" id="681158"/>
    <lineage>
        <taxon>Bacteria</taxon>
        <taxon>Bacillati</taxon>
        <taxon>Actinomycetota</taxon>
        <taxon>Actinomycetes</taxon>
        <taxon>Kitasatosporales</taxon>
        <taxon>Streptomycetaceae</taxon>
        <taxon>Streptomyces</taxon>
    </lineage>
</organism>
<evidence type="ECO:0000313" key="4">
    <source>
        <dbReference type="Proteomes" id="UP000187151"/>
    </source>
</evidence>
<dbReference type="SUPFAM" id="SSF69572">
    <property type="entry name" value="Activating enzymes of the ubiquitin-like proteins"/>
    <property type="match status" value="1"/>
</dbReference>
<protein>
    <recommendedName>
        <fullName evidence="2">THIF-type NAD/FAD binding fold domain-containing protein</fullName>
    </recommendedName>
</protein>
<dbReference type="Pfam" id="PF00899">
    <property type="entry name" value="ThiF"/>
    <property type="match status" value="1"/>
</dbReference>
<accession>A0ABX3G725</accession>
<dbReference type="InterPro" id="IPR045886">
    <property type="entry name" value="ThiF/MoeB/HesA"/>
</dbReference>
<dbReference type="InterPro" id="IPR000594">
    <property type="entry name" value="ThiF_NAD_FAD-bd"/>
</dbReference>
<dbReference type="InterPro" id="IPR035985">
    <property type="entry name" value="Ubiquitin-activating_enz"/>
</dbReference>
<evidence type="ECO:0000313" key="3">
    <source>
        <dbReference type="EMBL" id="OLZ70665.1"/>
    </source>
</evidence>
<evidence type="ECO:0000256" key="1">
    <source>
        <dbReference type="SAM" id="MobiDB-lite"/>
    </source>
</evidence>
<dbReference type="Gene3D" id="3.40.50.720">
    <property type="entry name" value="NAD(P)-binding Rossmann-like Domain"/>
    <property type="match status" value="1"/>
</dbReference>
<evidence type="ECO:0000259" key="2">
    <source>
        <dbReference type="Pfam" id="PF00899"/>
    </source>
</evidence>
<reference evidence="3 4" key="1">
    <citation type="submission" date="2016-01" db="EMBL/GenBank/DDBJ databases">
        <title>Streptomyces amritsarensis strain MTCC 11845 genome sequencing and assembly.</title>
        <authorList>
            <person name="Sharma D."/>
            <person name="Nair G.R."/>
            <person name="Kaur G."/>
            <person name="Manhas R.K."/>
            <person name="Mayilraj S."/>
        </authorList>
    </citation>
    <scope>NUCLEOTIDE SEQUENCE [LARGE SCALE GENOMIC DNA]</scope>
    <source>
        <strain evidence="3 4">MTCC 11845</strain>
    </source>
</reference>
<sequence>MSRSTDPSTSTTTGPGGPPDVGTPSEARELDEELFYASLTQRNRGLIPAALQEQIRHTPLLIAGCGSIGGATVQPLGRMGYRDFVLADVGTYELNNLNRQNATVDDLGRNKAEVGADALRAINPHVRAEVVPVGITRDNVRELVRRAEVVIDGVDVTTPSGLRAKIALHQEACRQRKPLVTGWDMAGMLAAQCFDYRLVRRIFDGQLLAEDADVLSTWEVIFRIAPRSHIPGEMYRELRRGLGRPDYSVPQLTEAATQFGSLAVHMVNQLVAGADVPRTVAVDVHHIALKPGRRVVDRVARHWERARFLGHLPREQAWRGFSPAAVYRLGRRYAPAA</sequence>
<comment type="caution">
    <text evidence="3">The sequence shown here is derived from an EMBL/GenBank/DDBJ whole genome shotgun (WGS) entry which is preliminary data.</text>
</comment>